<accession>A0A3P7J8C9</accession>
<dbReference type="GO" id="GO:0006511">
    <property type="term" value="P:ubiquitin-dependent protein catabolic process"/>
    <property type="evidence" value="ECO:0007669"/>
    <property type="project" value="InterPro"/>
</dbReference>
<dbReference type="Proteomes" id="UP000270094">
    <property type="component" value="Unassembled WGS sequence"/>
</dbReference>
<evidence type="ECO:0000256" key="2">
    <source>
        <dbReference type="PROSITE-ProRule" id="PRU01393"/>
    </source>
</evidence>
<name>A0A3P7J8C9_STRVU</name>
<sequence length="112" mass="12192">MKGLEQGNWRNLFISGNADKDCFRLDTQLATAHEETALEGETEEPANVEHHFICYVEKDGELYEIDSCAPFPRSLGQTSGGSLLSAAGKHVKKLMEDIGDASFSAMALVKTA</sequence>
<dbReference type="GO" id="GO:0004843">
    <property type="term" value="F:cysteine-type deubiquitinase activity"/>
    <property type="evidence" value="ECO:0007669"/>
    <property type="project" value="InterPro"/>
</dbReference>
<reference evidence="4 5" key="1">
    <citation type="submission" date="2018-11" db="EMBL/GenBank/DDBJ databases">
        <authorList>
            <consortium name="Pathogen Informatics"/>
        </authorList>
    </citation>
    <scope>NUCLEOTIDE SEQUENCE [LARGE SCALE GENOMIC DNA]</scope>
</reference>
<comment type="similarity">
    <text evidence="1 2">Belongs to the peptidase C12 family.</text>
</comment>
<feature type="domain" description="UCH catalytic" evidence="3">
    <location>
        <begin position="1"/>
        <end position="110"/>
    </location>
</feature>
<gene>
    <name evidence="4" type="ORF">SVUK_LOCUS11871</name>
</gene>
<comment type="caution">
    <text evidence="2">Lacks conserved residue(s) required for the propagation of feature annotation.</text>
</comment>
<dbReference type="PANTHER" id="PTHR10589:SF17">
    <property type="entry name" value="UBIQUITIN CARBOXYL-TERMINAL HYDROLASE"/>
    <property type="match status" value="1"/>
</dbReference>
<protein>
    <recommendedName>
        <fullName evidence="3">UCH catalytic domain-containing protein</fullName>
    </recommendedName>
</protein>
<evidence type="ECO:0000256" key="1">
    <source>
        <dbReference type="ARBA" id="ARBA00009326"/>
    </source>
</evidence>
<dbReference type="PROSITE" id="PS52048">
    <property type="entry name" value="UCH_DOMAIN"/>
    <property type="match status" value="1"/>
</dbReference>
<dbReference type="GO" id="GO:0016579">
    <property type="term" value="P:protein deubiquitination"/>
    <property type="evidence" value="ECO:0007669"/>
    <property type="project" value="TreeGrafter"/>
</dbReference>
<dbReference type="Gene3D" id="3.30.1490.420">
    <property type="entry name" value="Ubiquitin carboxyl-terminal hydrolase, domain 2"/>
    <property type="match status" value="1"/>
</dbReference>
<proteinExistence type="inferred from homology"/>
<dbReference type="InterPro" id="IPR001578">
    <property type="entry name" value="Peptidase_C12_UCH"/>
</dbReference>
<dbReference type="SUPFAM" id="SSF54001">
    <property type="entry name" value="Cysteine proteinases"/>
    <property type="match status" value="1"/>
</dbReference>
<evidence type="ECO:0000313" key="4">
    <source>
        <dbReference type="EMBL" id="VDM76873.1"/>
    </source>
</evidence>
<organism evidence="4 5">
    <name type="scientific">Strongylus vulgaris</name>
    <name type="common">Blood worm</name>
    <dbReference type="NCBI Taxonomy" id="40348"/>
    <lineage>
        <taxon>Eukaryota</taxon>
        <taxon>Metazoa</taxon>
        <taxon>Ecdysozoa</taxon>
        <taxon>Nematoda</taxon>
        <taxon>Chromadorea</taxon>
        <taxon>Rhabditida</taxon>
        <taxon>Rhabditina</taxon>
        <taxon>Rhabditomorpha</taxon>
        <taxon>Strongyloidea</taxon>
        <taxon>Strongylidae</taxon>
        <taxon>Strongylus</taxon>
    </lineage>
</organism>
<evidence type="ECO:0000313" key="5">
    <source>
        <dbReference type="Proteomes" id="UP000270094"/>
    </source>
</evidence>
<dbReference type="PANTHER" id="PTHR10589">
    <property type="entry name" value="UBIQUITIN CARBOXYL-TERMINAL HYDROLASE"/>
    <property type="match status" value="1"/>
</dbReference>
<evidence type="ECO:0000259" key="3">
    <source>
        <dbReference type="PROSITE" id="PS52048"/>
    </source>
</evidence>
<dbReference type="EMBL" id="UYYB01097923">
    <property type="protein sequence ID" value="VDM76873.1"/>
    <property type="molecule type" value="Genomic_DNA"/>
</dbReference>
<keyword evidence="5" id="KW-1185">Reference proteome</keyword>
<dbReference type="AlphaFoldDB" id="A0A3P7J8C9"/>
<dbReference type="Pfam" id="PF01088">
    <property type="entry name" value="Peptidase_C12"/>
    <property type="match status" value="1"/>
</dbReference>
<dbReference type="InterPro" id="IPR038765">
    <property type="entry name" value="Papain-like_cys_pep_sf"/>
</dbReference>
<dbReference type="GO" id="GO:0005737">
    <property type="term" value="C:cytoplasm"/>
    <property type="evidence" value="ECO:0007669"/>
    <property type="project" value="TreeGrafter"/>
</dbReference>